<accession>A0A6G1KTY4</accession>
<dbReference type="PROSITE" id="PS50297">
    <property type="entry name" value="ANK_REP_REGION"/>
    <property type="match status" value="1"/>
</dbReference>
<dbReference type="GO" id="GO:0005737">
    <property type="term" value="C:cytoplasm"/>
    <property type="evidence" value="ECO:0007669"/>
    <property type="project" value="TreeGrafter"/>
</dbReference>
<dbReference type="PANTHER" id="PTHR24198">
    <property type="entry name" value="ANKYRIN REPEAT AND PROTEIN KINASE DOMAIN-CONTAINING PROTEIN"/>
    <property type="match status" value="1"/>
</dbReference>
<keyword evidence="5" id="KW-1185">Reference proteome</keyword>
<dbReference type="InterPro" id="IPR036770">
    <property type="entry name" value="Ankyrin_rpt-contain_sf"/>
</dbReference>
<dbReference type="OrthoDB" id="1722345at2759"/>
<dbReference type="EMBL" id="ML995964">
    <property type="protein sequence ID" value="KAF2763782.1"/>
    <property type="molecule type" value="Genomic_DNA"/>
</dbReference>
<gene>
    <name evidence="4" type="ORF">EJ03DRAFT_283421</name>
</gene>
<evidence type="ECO:0000313" key="4">
    <source>
        <dbReference type="EMBL" id="KAF2763782.1"/>
    </source>
</evidence>
<dbReference type="PANTHER" id="PTHR24198:SF165">
    <property type="entry name" value="ANKYRIN REPEAT-CONTAINING PROTEIN-RELATED"/>
    <property type="match status" value="1"/>
</dbReference>
<dbReference type="Gene3D" id="1.25.40.20">
    <property type="entry name" value="Ankyrin repeat-containing domain"/>
    <property type="match status" value="2"/>
</dbReference>
<keyword evidence="1" id="KW-0677">Repeat</keyword>
<proteinExistence type="predicted"/>
<name>A0A6G1KTY4_9PEZI</name>
<feature type="repeat" description="ANK" evidence="3">
    <location>
        <begin position="210"/>
        <end position="239"/>
    </location>
</feature>
<keyword evidence="2 3" id="KW-0040">ANK repeat</keyword>
<protein>
    <submittedName>
        <fullName evidence="4">Ankyrin</fullName>
    </submittedName>
</protein>
<dbReference type="SUPFAM" id="SSF48403">
    <property type="entry name" value="Ankyrin repeat"/>
    <property type="match status" value="1"/>
</dbReference>
<dbReference type="SMART" id="SM00248">
    <property type="entry name" value="ANK"/>
    <property type="match status" value="5"/>
</dbReference>
<evidence type="ECO:0000256" key="2">
    <source>
        <dbReference type="ARBA" id="ARBA00023043"/>
    </source>
</evidence>
<dbReference type="InterPro" id="IPR002110">
    <property type="entry name" value="Ankyrin_rpt"/>
</dbReference>
<dbReference type="PROSITE" id="PS50088">
    <property type="entry name" value="ANK_REPEAT"/>
    <property type="match status" value="1"/>
</dbReference>
<evidence type="ECO:0000313" key="5">
    <source>
        <dbReference type="Proteomes" id="UP000799436"/>
    </source>
</evidence>
<dbReference type="Pfam" id="PF00023">
    <property type="entry name" value="Ank"/>
    <property type="match status" value="1"/>
</dbReference>
<organism evidence="4 5">
    <name type="scientific">Teratosphaeria nubilosa</name>
    <dbReference type="NCBI Taxonomy" id="161662"/>
    <lineage>
        <taxon>Eukaryota</taxon>
        <taxon>Fungi</taxon>
        <taxon>Dikarya</taxon>
        <taxon>Ascomycota</taxon>
        <taxon>Pezizomycotina</taxon>
        <taxon>Dothideomycetes</taxon>
        <taxon>Dothideomycetidae</taxon>
        <taxon>Mycosphaerellales</taxon>
        <taxon>Teratosphaeriaceae</taxon>
        <taxon>Teratosphaeria</taxon>
    </lineage>
</organism>
<dbReference type="Pfam" id="PF12796">
    <property type="entry name" value="Ank_2"/>
    <property type="match status" value="1"/>
</dbReference>
<dbReference type="Proteomes" id="UP000799436">
    <property type="component" value="Unassembled WGS sequence"/>
</dbReference>
<dbReference type="AlphaFoldDB" id="A0A6G1KTY4"/>
<evidence type="ECO:0000256" key="1">
    <source>
        <dbReference type="ARBA" id="ARBA00022737"/>
    </source>
</evidence>
<sequence length="273" mass="30013">ESIERAEQACKSGDVLRAAICIEHLLRGGTPVEHLQYCLLAAVETENHELVRTLLHAGTPITSLVIKPALQQNSLCILSSFLEYGWDINQEEAWCIPPWLAIATNPNHALISWFLDNGADPDMACQTGTTPLSTAVAKAPLSIVQRLLQSCPETRKLRRQLLHFAARRTDDPGIAVLQLVLDACEAEINARMWQDCPLAYECYKVTGIGTALHENARAGRRDLAEIILSQGADISIRDSCRHTALEVAEIAGNDPVADLLKHIQNSSRISKEL</sequence>
<reference evidence="4" key="1">
    <citation type="journal article" date="2020" name="Stud. Mycol.">
        <title>101 Dothideomycetes genomes: a test case for predicting lifestyles and emergence of pathogens.</title>
        <authorList>
            <person name="Haridas S."/>
            <person name="Albert R."/>
            <person name="Binder M."/>
            <person name="Bloem J."/>
            <person name="Labutti K."/>
            <person name="Salamov A."/>
            <person name="Andreopoulos B."/>
            <person name="Baker S."/>
            <person name="Barry K."/>
            <person name="Bills G."/>
            <person name="Bluhm B."/>
            <person name="Cannon C."/>
            <person name="Castanera R."/>
            <person name="Culley D."/>
            <person name="Daum C."/>
            <person name="Ezra D."/>
            <person name="Gonzalez J."/>
            <person name="Henrissat B."/>
            <person name="Kuo A."/>
            <person name="Liang C."/>
            <person name="Lipzen A."/>
            <person name="Lutzoni F."/>
            <person name="Magnuson J."/>
            <person name="Mondo S."/>
            <person name="Nolan M."/>
            <person name="Ohm R."/>
            <person name="Pangilinan J."/>
            <person name="Park H.-J."/>
            <person name="Ramirez L."/>
            <person name="Alfaro M."/>
            <person name="Sun H."/>
            <person name="Tritt A."/>
            <person name="Yoshinaga Y."/>
            <person name="Zwiers L.-H."/>
            <person name="Turgeon B."/>
            <person name="Goodwin S."/>
            <person name="Spatafora J."/>
            <person name="Crous P."/>
            <person name="Grigoriev I."/>
        </authorList>
    </citation>
    <scope>NUCLEOTIDE SEQUENCE</scope>
    <source>
        <strain evidence="4">CBS 116005</strain>
    </source>
</reference>
<evidence type="ECO:0000256" key="3">
    <source>
        <dbReference type="PROSITE-ProRule" id="PRU00023"/>
    </source>
</evidence>
<feature type="non-terminal residue" evidence="4">
    <location>
        <position position="1"/>
    </location>
</feature>